<accession>A0ABW1MBW6</accession>
<proteinExistence type="predicted"/>
<dbReference type="EMBL" id="JBHSPT010000132">
    <property type="protein sequence ID" value="MFC6060552.1"/>
    <property type="molecule type" value="Genomic_DNA"/>
</dbReference>
<dbReference type="Proteomes" id="UP001596242">
    <property type="component" value="Unassembled WGS sequence"/>
</dbReference>
<protein>
    <recommendedName>
        <fullName evidence="4">Lipoprotein</fullName>
    </recommendedName>
</protein>
<keyword evidence="3" id="KW-1185">Reference proteome</keyword>
<evidence type="ECO:0000256" key="1">
    <source>
        <dbReference type="SAM" id="MobiDB-lite"/>
    </source>
</evidence>
<evidence type="ECO:0000313" key="3">
    <source>
        <dbReference type="Proteomes" id="UP001596242"/>
    </source>
</evidence>
<feature type="region of interest" description="Disordered" evidence="1">
    <location>
        <begin position="28"/>
        <end position="69"/>
    </location>
</feature>
<comment type="caution">
    <text evidence="2">The sequence shown here is derived from an EMBL/GenBank/DDBJ whole genome shotgun (WGS) entry which is preliminary data.</text>
</comment>
<feature type="compositionally biased region" description="Low complexity" evidence="1">
    <location>
        <begin position="35"/>
        <end position="69"/>
    </location>
</feature>
<dbReference type="RefSeq" id="WP_386406811.1">
    <property type="nucleotide sequence ID" value="NZ_JBHSPT010000132.1"/>
</dbReference>
<organism evidence="2 3">
    <name type="scientific">Streptomyces pratens</name>
    <dbReference type="NCBI Taxonomy" id="887456"/>
    <lineage>
        <taxon>Bacteria</taxon>
        <taxon>Bacillati</taxon>
        <taxon>Actinomycetota</taxon>
        <taxon>Actinomycetes</taxon>
        <taxon>Kitasatosporales</taxon>
        <taxon>Streptomycetaceae</taxon>
        <taxon>Streptomyces</taxon>
    </lineage>
</organism>
<sequence length="168" mass="17686">MSALNVLRPAFWGAAFLVTALTTGCSNSESSLPDSSFTPPATPSSIPSSPSSIPSNSTAPEASPEPSPVISYLGETKVVTLGDTEIRVTRNAIGFNVACNATNTTDATHNIKVTVSIGNGTDWVQTTNFDFQQVAAGQTGRETTLMGDSYEGNLPDDPKIYIDSVNYY</sequence>
<gene>
    <name evidence="2" type="ORF">ACFP50_35695</name>
</gene>
<name>A0ABW1MBW6_9ACTN</name>
<evidence type="ECO:0008006" key="4">
    <source>
        <dbReference type="Google" id="ProtNLM"/>
    </source>
</evidence>
<reference evidence="3" key="1">
    <citation type="journal article" date="2019" name="Int. J. Syst. Evol. Microbiol.">
        <title>The Global Catalogue of Microorganisms (GCM) 10K type strain sequencing project: providing services to taxonomists for standard genome sequencing and annotation.</title>
        <authorList>
            <consortium name="The Broad Institute Genomics Platform"/>
            <consortium name="The Broad Institute Genome Sequencing Center for Infectious Disease"/>
            <person name="Wu L."/>
            <person name="Ma J."/>
        </authorList>
    </citation>
    <scope>NUCLEOTIDE SEQUENCE [LARGE SCALE GENOMIC DNA]</scope>
    <source>
        <strain evidence="3">JCM 12763</strain>
    </source>
</reference>
<evidence type="ECO:0000313" key="2">
    <source>
        <dbReference type="EMBL" id="MFC6060552.1"/>
    </source>
</evidence>